<gene>
    <name evidence="1" type="ORF">Celaphus_00008174</name>
</gene>
<proteinExistence type="predicted"/>
<comment type="caution">
    <text evidence="1">The sequence shown here is derived from an EMBL/GenBank/DDBJ whole genome shotgun (WGS) entry which is preliminary data.</text>
</comment>
<accession>A0A212CNY0</accession>
<dbReference type="Proteomes" id="UP000242450">
    <property type="component" value="Chromosome 15"/>
</dbReference>
<protein>
    <submittedName>
        <fullName evidence="1">Uncharacterized protein</fullName>
    </submittedName>
</protein>
<name>A0A212CNY0_CEREH</name>
<dbReference type="AlphaFoldDB" id="A0A212CNY0"/>
<evidence type="ECO:0000313" key="2">
    <source>
        <dbReference type="Proteomes" id="UP000242450"/>
    </source>
</evidence>
<sequence>MFVWTSPRKSGTCWILLRKYYTET</sequence>
<dbReference type="EMBL" id="MKHE01000015">
    <property type="protein sequence ID" value="OWK07650.1"/>
    <property type="molecule type" value="Genomic_DNA"/>
</dbReference>
<reference evidence="1 2" key="1">
    <citation type="journal article" date="2018" name="Mol. Genet. Genomics">
        <title>The red deer Cervus elaphus genome CerEla1.0: sequencing, annotating, genes, and chromosomes.</title>
        <authorList>
            <person name="Bana N.A."/>
            <person name="Nyiri A."/>
            <person name="Nagy J."/>
            <person name="Frank K."/>
            <person name="Nagy T."/>
            <person name="Steger V."/>
            <person name="Schiller M."/>
            <person name="Lakatos P."/>
            <person name="Sugar L."/>
            <person name="Horn P."/>
            <person name="Barta E."/>
            <person name="Orosz L."/>
        </authorList>
    </citation>
    <scope>NUCLEOTIDE SEQUENCE [LARGE SCALE GENOMIC DNA]</scope>
    <source>
        <strain evidence="1">Hungarian</strain>
    </source>
</reference>
<organism evidence="1 2">
    <name type="scientific">Cervus elaphus hippelaphus</name>
    <name type="common">European red deer</name>
    <dbReference type="NCBI Taxonomy" id="46360"/>
    <lineage>
        <taxon>Eukaryota</taxon>
        <taxon>Metazoa</taxon>
        <taxon>Chordata</taxon>
        <taxon>Craniata</taxon>
        <taxon>Vertebrata</taxon>
        <taxon>Euteleostomi</taxon>
        <taxon>Mammalia</taxon>
        <taxon>Eutheria</taxon>
        <taxon>Laurasiatheria</taxon>
        <taxon>Artiodactyla</taxon>
        <taxon>Ruminantia</taxon>
        <taxon>Pecora</taxon>
        <taxon>Cervidae</taxon>
        <taxon>Cervinae</taxon>
        <taxon>Cervus</taxon>
    </lineage>
</organism>
<keyword evidence="2" id="KW-1185">Reference proteome</keyword>
<evidence type="ECO:0000313" key="1">
    <source>
        <dbReference type="EMBL" id="OWK07650.1"/>
    </source>
</evidence>